<name>A0A6S7E8S8_9BURK</name>
<feature type="compositionally biased region" description="Pro residues" evidence="1">
    <location>
        <begin position="362"/>
        <end position="378"/>
    </location>
</feature>
<protein>
    <submittedName>
        <fullName evidence="2">Uncharacterized protein</fullName>
    </submittedName>
</protein>
<sequence>MASEEGGIRFQDTGWYPTSWLPVYGRWCGPDWSAGERGTTKSVAELDKEPALRRIGPAGGLEVDSPLDWLCKQHDLAYLDAEKEPGSEAMQKFKADKDLLIKIAALDENLLTTDEKSYVKLMTAAFAAKIFTVDFPALLDEGAMTAIKDLMLSLHGLLDGIDGLSYMDQFGAMMWGAVNKGYLHGGFGDLEFWDIPFTRFTLIATDTAGGSAVISYYEDPYREAHGIAAVVAGEIVEGSSRTITLYDGGFVTSQSGLQDPVVLAEPSTMAWPGLYLDDLQVFPDAIPGPSKGWIPAPGSGEVDLADMPIPPMIGSTPAVSYPLPSVPQPAASWPSSPESSPPSSASSDEPSDGPYYAELVDPPFPPDGTGPKGPPSPPIKVYGDPLNNPLTLDALWSLYDCDEDPDFVCVTLSENIMAYAQSPSWGGAFLAFEDERISDYLGTAEPLAARNVFDEWLPEATLPQANVVGQSFDDMDAMAMQLGSGQDVLLHPDGHWTEFAI</sequence>
<dbReference type="GO" id="GO:0006644">
    <property type="term" value="P:phospholipid metabolic process"/>
    <property type="evidence" value="ECO:0007669"/>
    <property type="project" value="InterPro"/>
</dbReference>
<feature type="compositionally biased region" description="Low complexity" evidence="1">
    <location>
        <begin position="328"/>
        <end position="348"/>
    </location>
</feature>
<evidence type="ECO:0000256" key="1">
    <source>
        <dbReference type="SAM" id="MobiDB-lite"/>
    </source>
</evidence>
<proteinExistence type="predicted"/>
<gene>
    <name evidence="2" type="ORF">LMG26841_04423</name>
</gene>
<feature type="region of interest" description="Disordered" evidence="1">
    <location>
        <begin position="326"/>
        <end position="382"/>
    </location>
</feature>
<evidence type="ECO:0000313" key="3">
    <source>
        <dbReference type="Proteomes" id="UP000494272"/>
    </source>
</evidence>
<dbReference type="GO" id="GO:0004623">
    <property type="term" value="F:phospholipase A2 activity"/>
    <property type="evidence" value="ECO:0007669"/>
    <property type="project" value="InterPro"/>
</dbReference>
<organism evidence="2 3">
    <name type="scientific">Achromobacter dolens</name>
    <dbReference type="NCBI Taxonomy" id="1287738"/>
    <lineage>
        <taxon>Bacteria</taxon>
        <taxon>Pseudomonadati</taxon>
        <taxon>Pseudomonadota</taxon>
        <taxon>Betaproteobacteria</taxon>
        <taxon>Burkholderiales</taxon>
        <taxon>Alcaligenaceae</taxon>
        <taxon>Achromobacter</taxon>
    </lineage>
</organism>
<accession>A0A6S7E8S8</accession>
<evidence type="ECO:0000313" key="2">
    <source>
        <dbReference type="EMBL" id="CAB3899955.1"/>
    </source>
</evidence>
<dbReference type="Proteomes" id="UP000494272">
    <property type="component" value="Unassembled WGS sequence"/>
</dbReference>
<dbReference type="AlphaFoldDB" id="A0A6S7E8S8"/>
<dbReference type="GO" id="GO:0050482">
    <property type="term" value="P:arachidonate secretion"/>
    <property type="evidence" value="ECO:0007669"/>
    <property type="project" value="InterPro"/>
</dbReference>
<reference evidence="2 3" key="1">
    <citation type="submission" date="2020-04" db="EMBL/GenBank/DDBJ databases">
        <authorList>
            <person name="De Canck E."/>
        </authorList>
    </citation>
    <scope>NUCLEOTIDE SEQUENCE [LARGE SCALE GENOMIC DNA]</scope>
    <source>
        <strain evidence="2 3">LMG 26841</strain>
    </source>
</reference>
<keyword evidence="3" id="KW-1185">Reference proteome</keyword>
<dbReference type="InterPro" id="IPR036444">
    <property type="entry name" value="PLipase_A2_dom_sf"/>
</dbReference>
<dbReference type="EMBL" id="CADIKW010000011">
    <property type="protein sequence ID" value="CAB3899955.1"/>
    <property type="molecule type" value="Genomic_DNA"/>
</dbReference>
<dbReference type="Gene3D" id="1.20.90.10">
    <property type="entry name" value="Phospholipase A2 domain"/>
    <property type="match status" value="1"/>
</dbReference>